<accession>A0AB37UA18</accession>
<feature type="transmembrane region" description="Helical" evidence="1">
    <location>
        <begin position="36"/>
        <end position="54"/>
    </location>
</feature>
<comment type="caution">
    <text evidence="2">The sequence shown here is derived from an EMBL/GenBank/DDBJ whole genome shotgun (WGS) entry which is preliminary data.</text>
</comment>
<feature type="transmembrane region" description="Helical" evidence="1">
    <location>
        <begin position="127"/>
        <end position="145"/>
    </location>
</feature>
<feature type="transmembrane region" description="Helical" evidence="1">
    <location>
        <begin position="181"/>
        <end position="200"/>
    </location>
</feature>
<dbReference type="AlphaFoldDB" id="A0AB37UA18"/>
<keyword evidence="1" id="KW-0472">Membrane</keyword>
<protein>
    <recommendedName>
        <fullName evidence="4">Glycosyltransferase RgtA/B/C/D-like domain-containing protein</fullName>
    </recommendedName>
</protein>
<feature type="transmembrane region" description="Helical" evidence="1">
    <location>
        <begin position="6"/>
        <end position="24"/>
    </location>
</feature>
<proteinExistence type="predicted"/>
<name>A0AB37UA18_9CYAN</name>
<keyword evidence="1" id="KW-1133">Transmembrane helix</keyword>
<reference evidence="2 3" key="1">
    <citation type="journal article" date="2019" name="Genome Biol. Evol.">
        <title>Day and night: Metabolic profiles and evolutionary relationships of six axenic non-marine cyanobacteria.</title>
        <authorList>
            <person name="Will S.E."/>
            <person name="Henke P."/>
            <person name="Boedeker C."/>
            <person name="Huang S."/>
            <person name="Brinkmann H."/>
            <person name="Rohde M."/>
            <person name="Jarek M."/>
            <person name="Friedl T."/>
            <person name="Seufert S."/>
            <person name="Schumacher M."/>
            <person name="Overmann J."/>
            <person name="Neumann-Schaal M."/>
            <person name="Petersen J."/>
        </authorList>
    </citation>
    <scope>NUCLEOTIDE SEQUENCE [LARGE SCALE GENOMIC DNA]</scope>
    <source>
        <strain evidence="2 3">SAG 39.79</strain>
    </source>
</reference>
<gene>
    <name evidence="2" type="ORF">DSM107010_63210</name>
</gene>
<feature type="transmembrane region" description="Helical" evidence="1">
    <location>
        <begin position="157"/>
        <end position="174"/>
    </location>
</feature>
<dbReference type="Proteomes" id="UP000282574">
    <property type="component" value="Unassembled WGS sequence"/>
</dbReference>
<evidence type="ECO:0000313" key="3">
    <source>
        <dbReference type="Proteomes" id="UP000282574"/>
    </source>
</evidence>
<organism evidence="2 3">
    <name type="scientific">Chroococcidiopsis cubana SAG 39.79</name>
    <dbReference type="NCBI Taxonomy" id="388085"/>
    <lineage>
        <taxon>Bacteria</taxon>
        <taxon>Bacillati</taxon>
        <taxon>Cyanobacteriota</taxon>
        <taxon>Cyanophyceae</taxon>
        <taxon>Chroococcidiopsidales</taxon>
        <taxon>Chroococcidiopsidaceae</taxon>
        <taxon>Chroococcidiopsis</taxon>
    </lineage>
</organism>
<keyword evidence="3" id="KW-1185">Reference proteome</keyword>
<evidence type="ECO:0008006" key="4">
    <source>
        <dbReference type="Google" id="ProtNLM"/>
    </source>
</evidence>
<evidence type="ECO:0000256" key="1">
    <source>
        <dbReference type="SAM" id="Phobius"/>
    </source>
</evidence>
<evidence type="ECO:0000313" key="2">
    <source>
        <dbReference type="EMBL" id="RUT02317.1"/>
    </source>
</evidence>
<keyword evidence="1" id="KW-0812">Transmembrane</keyword>
<dbReference type="EMBL" id="RSCK01000112">
    <property type="protein sequence ID" value="RUT02317.1"/>
    <property type="molecule type" value="Genomic_DNA"/>
</dbReference>
<sequence>MMFCYIRYESVVYFLLLLGFLVGFRLLRLHYLKPSLYLYVLTPIIYLPYLWQRILTKGNYEVPEGMSLFSVNSFWSHLSDLLSAQLCFDFYLPFATGVNITGVLLLGILLIGLALKKFRFAKPFQGYYAFTVSLCLLVHTSMYLAHHAGQYTHPTQARFFIVFVICLTLIPFIYKSIGGALPSRLLLVGALIAFILYHPIGVENRFYNTMTLPRKTRYVRDFLNKFEDKAILVIIDRPGQYISENYGAVDFDYANQNLDSLLNDLKRGLFKEIIVVQDLNYDTQSPISSNKLNAKFQLKTLSQRQYTATKYIKISCFKQAFK</sequence>
<feature type="transmembrane region" description="Helical" evidence="1">
    <location>
        <begin position="90"/>
        <end position="115"/>
    </location>
</feature>